<comment type="caution">
    <text evidence="1">The sequence shown here is derived from an EMBL/GenBank/DDBJ whole genome shotgun (WGS) entry which is preliminary data.</text>
</comment>
<protein>
    <submittedName>
        <fullName evidence="1">Uncharacterized protein</fullName>
    </submittedName>
</protein>
<organism evidence="1 2">
    <name type="scientific">Ferrimicrobium acidiphilum DSM 19497</name>
    <dbReference type="NCBI Taxonomy" id="1121877"/>
    <lineage>
        <taxon>Bacteria</taxon>
        <taxon>Bacillati</taxon>
        <taxon>Actinomycetota</taxon>
        <taxon>Acidimicrobiia</taxon>
        <taxon>Acidimicrobiales</taxon>
        <taxon>Acidimicrobiaceae</taxon>
        <taxon>Ferrimicrobium</taxon>
    </lineage>
</organism>
<dbReference type="EMBL" id="JXUW01000007">
    <property type="protein sequence ID" value="KJE77175.1"/>
    <property type="molecule type" value="Genomic_DNA"/>
</dbReference>
<keyword evidence="2" id="KW-1185">Reference proteome</keyword>
<proteinExistence type="predicted"/>
<evidence type="ECO:0000313" key="2">
    <source>
        <dbReference type="Proteomes" id="UP000032336"/>
    </source>
</evidence>
<name>A0A0D8FV69_9ACTN</name>
<sequence>MSALGEIRTPNRLIRRCIFTISFVVIHSHRVAYAPVSDHITETSRLPLPTSASACEAKVGLELGWQPIHLSIDPVN</sequence>
<evidence type="ECO:0000313" key="1">
    <source>
        <dbReference type="EMBL" id="KJE77175.1"/>
    </source>
</evidence>
<accession>A0A0D8FV69</accession>
<dbReference type="Proteomes" id="UP000032336">
    <property type="component" value="Unassembled WGS sequence"/>
</dbReference>
<dbReference type="AlphaFoldDB" id="A0A0D8FV69"/>
<gene>
    <name evidence="1" type="ORF">FEAC_11080</name>
</gene>
<reference evidence="1 2" key="1">
    <citation type="submission" date="2015-01" db="EMBL/GenBank/DDBJ databases">
        <title>Draft genome of the acidophilic iron oxidizer Ferrimicrobium acidiphilum strain T23.</title>
        <authorList>
            <person name="Poehlein A."/>
            <person name="Eisen S."/>
            <person name="Schloemann M."/>
            <person name="Johnson B.D."/>
            <person name="Daniel R."/>
            <person name="Muehling M."/>
        </authorList>
    </citation>
    <scope>NUCLEOTIDE SEQUENCE [LARGE SCALE GENOMIC DNA]</scope>
    <source>
        <strain evidence="1 2">T23</strain>
    </source>
</reference>